<sequence length="128" mass="13423">MKHVFCFGFLVIGLTFLFMSCSNRDSEIYLARADIAGTEGSGVSGYADFVQSSKGVVPTVLVTLRVTGLEPGSIHGCHIHENGTCEPTFGAAGGHLDPGPYGMSNPDANHPFHMGDLPNLVADENGVA</sequence>
<gene>
    <name evidence="2" type="ORF">METZ01_LOCUS169483</name>
</gene>
<dbReference type="GO" id="GO:0005507">
    <property type="term" value="F:copper ion binding"/>
    <property type="evidence" value="ECO:0007669"/>
    <property type="project" value="InterPro"/>
</dbReference>
<dbReference type="GO" id="GO:0006801">
    <property type="term" value="P:superoxide metabolic process"/>
    <property type="evidence" value="ECO:0007669"/>
    <property type="project" value="InterPro"/>
</dbReference>
<name>A0A382BSR0_9ZZZZ</name>
<dbReference type="EMBL" id="UINC01031108">
    <property type="protein sequence ID" value="SVB16629.1"/>
    <property type="molecule type" value="Genomic_DNA"/>
</dbReference>
<evidence type="ECO:0000259" key="1">
    <source>
        <dbReference type="Pfam" id="PF00080"/>
    </source>
</evidence>
<dbReference type="Pfam" id="PF00080">
    <property type="entry name" value="Sod_Cu"/>
    <property type="match status" value="1"/>
</dbReference>
<accession>A0A382BSR0</accession>
<dbReference type="PANTHER" id="PTHR10003">
    <property type="entry name" value="SUPEROXIDE DISMUTASE CU-ZN -RELATED"/>
    <property type="match status" value="1"/>
</dbReference>
<dbReference type="SUPFAM" id="SSF49329">
    <property type="entry name" value="Cu,Zn superoxide dismutase-like"/>
    <property type="match status" value="1"/>
</dbReference>
<proteinExistence type="predicted"/>
<reference evidence="2" key="1">
    <citation type="submission" date="2018-05" db="EMBL/GenBank/DDBJ databases">
        <authorList>
            <person name="Lanie J.A."/>
            <person name="Ng W.-L."/>
            <person name="Kazmierczak K.M."/>
            <person name="Andrzejewski T.M."/>
            <person name="Davidsen T.M."/>
            <person name="Wayne K.J."/>
            <person name="Tettelin H."/>
            <person name="Glass J.I."/>
            <person name="Rusch D."/>
            <person name="Podicherti R."/>
            <person name="Tsui H.-C.T."/>
            <person name="Winkler M.E."/>
        </authorList>
    </citation>
    <scope>NUCLEOTIDE SEQUENCE</scope>
</reference>
<feature type="non-terminal residue" evidence="2">
    <location>
        <position position="128"/>
    </location>
</feature>
<organism evidence="2">
    <name type="scientific">marine metagenome</name>
    <dbReference type="NCBI Taxonomy" id="408172"/>
    <lineage>
        <taxon>unclassified sequences</taxon>
        <taxon>metagenomes</taxon>
        <taxon>ecological metagenomes</taxon>
    </lineage>
</organism>
<dbReference type="Gene3D" id="2.60.40.200">
    <property type="entry name" value="Superoxide dismutase, copper/zinc binding domain"/>
    <property type="match status" value="1"/>
</dbReference>
<feature type="domain" description="Superoxide dismutase copper/zinc binding" evidence="1">
    <location>
        <begin position="43"/>
        <end position="128"/>
    </location>
</feature>
<dbReference type="InterPro" id="IPR024134">
    <property type="entry name" value="SOD_Cu/Zn_/chaperone"/>
</dbReference>
<dbReference type="InterPro" id="IPR001424">
    <property type="entry name" value="SOD_Cu_Zn_dom"/>
</dbReference>
<dbReference type="AlphaFoldDB" id="A0A382BSR0"/>
<evidence type="ECO:0000313" key="2">
    <source>
        <dbReference type="EMBL" id="SVB16629.1"/>
    </source>
</evidence>
<protein>
    <recommendedName>
        <fullName evidence="1">Superoxide dismutase copper/zinc binding domain-containing protein</fullName>
    </recommendedName>
</protein>
<dbReference type="InterPro" id="IPR036423">
    <property type="entry name" value="SOD-like_Cu/Zn_dom_sf"/>
</dbReference>
<dbReference type="PROSITE" id="PS51257">
    <property type="entry name" value="PROKAR_LIPOPROTEIN"/>
    <property type="match status" value="1"/>
</dbReference>